<sequence>MIVPTDDGYHDVSAYSGMQLIWYACYVNKEQLALISTITTLLNTISRQEARYSRQVDPVNQRSDLSSPVLVIDSKTVSY</sequence>
<organism evidence="1 2">
    <name type="scientific">Fasciola hepatica</name>
    <name type="common">Liver fluke</name>
    <dbReference type="NCBI Taxonomy" id="6192"/>
    <lineage>
        <taxon>Eukaryota</taxon>
        <taxon>Metazoa</taxon>
        <taxon>Spiralia</taxon>
        <taxon>Lophotrochozoa</taxon>
        <taxon>Platyhelminthes</taxon>
        <taxon>Trematoda</taxon>
        <taxon>Digenea</taxon>
        <taxon>Plagiorchiida</taxon>
        <taxon>Echinostomata</taxon>
        <taxon>Echinostomatoidea</taxon>
        <taxon>Fasciolidae</taxon>
        <taxon>Fasciola</taxon>
    </lineage>
</organism>
<dbReference type="Proteomes" id="UP000230066">
    <property type="component" value="Unassembled WGS sequence"/>
</dbReference>
<proteinExistence type="predicted"/>
<gene>
    <name evidence="1" type="ORF">D915_009536</name>
</gene>
<name>A0A4E0QWN3_FASHE</name>
<reference evidence="1" key="1">
    <citation type="submission" date="2019-03" db="EMBL/GenBank/DDBJ databases">
        <title>Improved annotation for the trematode Fasciola hepatica.</title>
        <authorList>
            <person name="Choi Y.-J."/>
            <person name="Martin J."/>
            <person name="Mitreva M."/>
        </authorList>
    </citation>
    <scope>NUCLEOTIDE SEQUENCE [LARGE SCALE GENOMIC DNA]</scope>
</reference>
<protein>
    <submittedName>
        <fullName evidence="1">Uncharacterized protein</fullName>
    </submittedName>
</protein>
<evidence type="ECO:0000313" key="2">
    <source>
        <dbReference type="Proteomes" id="UP000230066"/>
    </source>
</evidence>
<evidence type="ECO:0000313" key="1">
    <source>
        <dbReference type="EMBL" id="THD19785.1"/>
    </source>
</evidence>
<comment type="caution">
    <text evidence="1">The sequence shown here is derived from an EMBL/GenBank/DDBJ whole genome shotgun (WGS) entry which is preliminary data.</text>
</comment>
<accession>A0A4E0QWN3</accession>
<keyword evidence="2" id="KW-1185">Reference proteome</keyword>
<dbReference type="EMBL" id="JXXN02005613">
    <property type="protein sequence ID" value="THD19785.1"/>
    <property type="molecule type" value="Genomic_DNA"/>
</dbReference>
<dbReference type="AlphaFoldDB" id="A0A4E0QWN3"/>